<evidence type="ECO:0000313" key="3">
    <source>
        <dbReference type="EMBL" id="TNJ64182.1"/>
    </source>
</evidence>
<dbReference type="InterPro" id="IPR001119">
    <property type="entry name" value="SLH_dom"/>
</dbReference>
<reference evidence="3 4" key="1">
    <citation type="submission" date="2019-05" db="EMBL/GenBank/DDBJ databases">
        <title>We sequenced the genome of Paenibacillus hemerocallicola KCTC 33185 for further insight into its adaptation and study the phylogeny of Paenibacillus.</title>
        <authorList>
            <person name="Narsing Rao M.P."/>
        </authorList>
    </citation>
    <scope>NUCLEOTIDE SEQUENCE [LARGE SCALE GENOMIC DNA]</scope>
    <source>
        <strain evidence="3 4">KCTC 33185</strain>
    </source>
</reference>
<evidence type="ECO:0000313" key="4">
    <source>
        <dbReference type="Proteomes" id="UP000307943"/>
    </source>
</evidence>
<feature type="signal peptide" evidence="1">
    <location>
        <begin position="1"/>
        <end position="20"/>
    </location>
</feature>
<accession>A0A5C4T537</accession>
<organism evidence="3 4">
    <name type="scientific">Paenibacillus hemerocallicola</name>
    <dbReference type="NCBI Taxonomy" id="1172614"/>
    <lineage>
        <taxon>Bacteria</taxon>
        <taxon>Bacillati</taxon>
        <taxon>Bacillota</taxon>
        <taxon>Bacilli</taxon>
        <taxon>Bacillales</taxon>
        <taxon>Paenibacillaceae</taxon>
        <taxon>Paenibacillus</taxon>
    </lineage>
</organism>
<comment type="caution">
    <text evidence="3">The sequence shown here is derived from an EMBL/GenBank/DDBJ whole genome shotgun (WGS) entry which is preliminary data.</text>
</comment>
<name>A0A5C4T537_9BACL</name>
<dbReference type="AlphaFoldDB" id="A0A5C4T537"/>
<feature type="chain" id="PRO_5022748048" evidence="1">
    <location>
        <begin position="21"/>
        <end position="302"/>
    </location>
</feature>
<feature type="domain" description="SLH" evidence="2">
    <location>
        <begin position="149"/>
        <end position="212"/>
    </location>
</feature>
<dbReference type="Proteomes" id="UP000307943">
    <property type="component" value="Unassembled WGS sequence"/>
</dbReference>
<dbReference type="RefSeq" id="WP_139604282.1">
    <property type="nucleotide sequence ID" value="NZ_VDCQ01000032.1"/>
</dbReference>
<dbReference type="Pfam" id="PF14343">
    <property type="entry name" value="PrcB_C"/>
    <property type="match status" value="1"/>
</dbReference>
<proteinExistence type="predicted"/>
<keyword evidence="4" id="KW-1185">Reference proteome</keyword>
<dbReference type="GO" id="GO:0008233">
    <property type="term" value="F:peptidase activity"/>
    <property type="evidence" value="ECO:0007669"/>
    <property type="project" value="UniProtKB-KW"/>
</dbReference>
<dbReference type="Pfam" id="PF00395">
    <property type="entry name" value="SLH"/>
    <property type="match status" value="2"/>
</dbReference>
<protein>
    <submittedName>
        <fullName evidence="3">Protease complex subunit PrcB family protein</fullName>
    </submittedName>
</protein>
<keyword evidence="3" id="KW-0645">Protease</keyword>
<evidence type="ECO:0000256" key="1">
    <source>
        <dbReference type="SAM" id="SignalP"/>
    </source>
</evidence>
<feature type="domain" description="SLH" evidence="2">
    <location>
        <begin position="87"/>
        <end position="147"/>
    </location>
</feature>
<gene>
    <name evidence="3" type="ORF">FE784_21430</name>
</gene>
<evidence type="ECO:0000259" key="2">
    <source>
        <dbReference type="PROSITE" id="PS51272"/>
    </source>
</evidence>
<sequence>MKKVIAATSMALLFSNLVFGTTYAFTDVEAGQLPAVAALQQSGVVNGIDGEHFAPKGKVSFAQSVQMIVKAFDFNLDLMRFAQPPTASGLYANVADDAWYAEAFIIAHYNGLDIPKDANPNASVTREQFAALLMHALEKKANLPMIKIYKEIGDEKELNPENQGAVQRLLHYKIAELDKDGNFSPGTELTRGEAATWVHQAMRVAAEERDRAQAAVEEVSIVLEKVNDEINKVTLSRGVKPNAGYGIHIDSIRFEQDGRAVIRYSLQDPKPDTVYAEVLTEAKAVAYVSSAYKAELEPANGK</sequence>
<dbReference type="OrthoDB" id="1738667at2"/>
<dbReference type="PROSITE" id="PS51272">
    <property type="entry name" value="SLH"/>
    <property type="match status" value="2"/>
</dbReference>
<dbReference type="InterPro" id="IPR025748">
    <property type="entry name" value="PrcB_C_dom"/>
</dbReference>
<keyword evidence="3" id="KW-0378">Hydrolase</keyword>
<keyword evidence="1" id="KW-0732">Signal</keyword>
<dbReference type="EMBL" id="VDCQ01000032">
    <property type="protein sequence ID" value="TNJ64182.1"/>
    <property type="molecule type" value="Genomic_DNA"/>
</dbReference>
<dbReference type="GO" id="GO:0006508">
    <property type="term" value="P:proteolysis"/>
    <property type="evidence" value="ECO:0007669"/>
    <property type="project" value="UniProtKB-KW"/>
</dbReference>